<name>M2PL18_CERS8</name>
<feature type="region of interest" description="Disordered" evidence="1">
    <location>
        <begin position="281"/>
        <end position="304"/>
    </location>
</feature>
<gene>
    <name evidence="2" type="ORF">CERSUDRAFT_73987</name>
</gene>
<reference evidence="2 3" key="1">
    <citation type="journal article" date="2012" name="Proc. Natl. Acad. Sci. U.S.A.">
        <title>Comparative genomics of Ceriporiopsis subvermispora and Phanerochaete chrysosporium provide insight into selective ligninolysis.</title>
        <authorList>
            <person name="Fernandez-Fueyo E."/>
            <person name="Ruiz-Duenas F.J."/>
            <person name="Ferreira P."/>
            <person name="Floudas D."/>
            <person name="Hibbett D.S."/>
            <person name="Canessa P."/>
            <person name="Larrondo L.F."/>
            <person name="James T.Y."/>
            <person name="Seelenfreund D."/>
            <person name="Lobos S."/>
            <person name="Polanco R."/>
            <person name="Tello M."/>
            <person name="Honda Y."/>
            <person name="Watanabe T."/>
            <person name="Watanabe T."/>
            <person name="Ryu J.S."/>
            <person name="Kubicek C.P."/>
            <person name="Schmoll M."/>
            <person name="Gaskell J."/>
            <person name="Hammel K.E."/>
            <person name="St John F.J."/>
            <person name="Vanden Wymelenberg A."/>
            <person name="Sabat G."/>
            <person name="Splinter BonDurant S."/>
            <person name="Syed K."/>
            <person name="Yadav J.S."/>
            <person name="Doddapaneni H."/>
            <person name="Subramanian V."/>
            <person name="Lavin J.L."/>
            <person name="Oguiza J.A."/>
            <person name="Perez G."/>
            <person name="Pisabarro A.G."/>
            <person name="Ramirez L."/>
            <person name="Santoyo F."/>
            <person name="Master E."/>
            <person name="Coutinho P.M."/>
            <person name="Henrissat B."/>
            <person name="Lombard V."/>
            <person name="Magnuson J.K."/>
            <person name="Kuees U."/>
            <person name="Hori C."/>
            <person name="Igarashi K."/>
            <person name="Samejima M."/>
            <person name="Held B.W."/>
            <person name="Barry K.W."/>
            <person name="LaButti K.M."/>
            <person name="Lapidus A."/>
            <person name="Lindquist E.A."/>
            <person name="Lucas S.M."/>
            <person name="Riley R."/>
            <person name="Salamov A.A."/>
            <person name="Hoffmeister D."/>
            <person name="Schwenk D."/>
            <person name="Hadar Y."/>
            <person name="Yarden O."/>
            <person name="de Vries R.P."/>
            <person name="Wiebenga A."/>
            <person name="Stenlid J."/>
            <person name="Eastwood D."/>
            <person name="Grigoriev I.V."/>
            <person name="Berka R.M."/>
            <person name="Blanchette R.A."/>
            <person name="Kersten P."/>
            <person name="Martinez A.T."/>
            <person name="Vicuna R."/>
            <person name="Cullen D."/>
        </authorList>
    </citation>
    <scope>NUCLEOTIDE SEQUENCE [LARGE SCALE GENOMIC DNA]</scope>
    <source>
        <strain evidence="2 3">B</strain>
    </source>
</reference>
<dbReference type="HOGENOM" id="CLU_769465_0_0_1"/>
<feature type="region of interest" description="Disordered" evidence="1">
    <location>
        <begin position="188"/>
        <end position="210"/>
    </location>
</feature>
<keyword evidence="3" id="KW-1185">Reference proteome</keyword>
<protein>
    <submittedName>
        <fullName evidence="2">Uncharacterized protein</fullName>
    </submittedName>
</protein>
<evidence type="ECO:0000313" key="2">
    <source>
        <dbReference type="EMBL" id="EMD36974.1"/>
    </source>
</evidence>
<organism evidence="2 3">
    <name type="scientific">Ceriporiopsis subvermispora (strain B)</name>
    <name type="common">White-rot fungus</name>
    <name type="synonym">Gelatoporia subvermispora</name>
    <dbReference type="NCBI Taxonomy" id="914234"/>
    <lineage>
        <taxon>Eukaryota</taxon>
        <taxon>Fungi</taxon>
        <taxon>Dikarya</taxon>
        <taxon>Basidiomycota</taxon>
        <taxon>Agaricomycotina</taxon>
        <taxon>Agaricomycetes</taxon>
        <taxon>Polyporales</taxon>
        <taxon>Gelatoporiaceae</taxon>
        <taxon>Gelatoporia</taxon>
    </lineage>
</organism>
<evidence type="ECO:0000256" key="1">
    <source>
        <dbReference type="SAM" id="MobiDB-lite"/>
    </source>
</evidence>
<accession>M2PL18</accession>
<dbReference type="OrthoDB" id="10550542at2759"/>
<sequence>MHADMDDALGLYTADETDNFDAASFRQEFTLDDIFIIPEDDAPAPDDSTTSTTGNRSKAMSLDFILAQDAPELAGSLIGFTPSKAEVSEATDALSYDAEPLGGQPLRPEPDSDGGAVVLGWTPPDGEPWQYVTAGDGSPSEFACKLSPGSSIQVFSVIALNARVSHITMPQAPATALCPDAAPVASTAPSNLTAPGGGNHPAYSRGSPARDNEHAHLLLPAPASYHVRDSDTKGPDAQPDPAAHAGFWTPLAPADAHQGQHQSPSNASVNTRHANSVYNASGRTQTHAGPTTKAHPPPPPRGGVCPALARSITHIRMARERAQHLERQTGRMHALPRDRVPSVMEKLPARGAVEASLGET</sequence>
<dbReference type="Proteomes" id="UP000016930">
    <property type="component" value="Unassembled WGS sequence"/>
</dbReference>
<dbReference type="EMBL" id="KB445797">
    <property type="protein sequence ID" value="EMD36974.1"/>
    <property type="molecule type" value="Genomic_DNA"/>
</dbReference>
<proteinExistence type="predicted"/>
<evidence type="ECO:0000313" key="3">
    <source>
        <dbReference type="Proteomes" id="UP000016930"/>
    </source>
</evidence>
<feature type="region of interest" description="Disordered" evidence="1">
    <location>
        <begin position="225"/>
        <end position="248"/>
    </location>
</feature>
<dbReference type="AlphaFoldDB" id="M2PL18"/>